<evidence type="ECO:0000313" key="3">
    <source>
        <dbReference type="Proteomes" id="UP001642484"/>
    </source>
</evidence>
<feature type="region of interest" description="Disordered" evidence="1">
    <location>
        <begin position="63"/>
        <end position="109"/>
    </location>
</feature>
<dbReference type="Proteomes" id="UP001642484">
    <property type="component" value="Unassembled WGS sequence"/>
</dbReference>
<sequence>MSCSTHCAPNCISRQPPGNDVVEDPPRKNAGRTYPVADPVDLQLNWQTIAVRHAWRKAAEMGDAGIGPPLPVKGLHEEAGDLVESQRENKRSETAKARPVEPAEQPQSKARALAWDSSCFSQRIYLSVLRRMKHNACLSLQEREPRHVSTCLRVHSCDKAMSSKSEI</sequence>
<feature type="region of interest" description="Disordered" evidence="1">
    <location>
        <begin position="1"/>
        <end position="34"/>
    </location>
</feature>
<evidence type="ECO:0000256" key="1">
    <source>
        <dbReference type="SAM" id="MobiDB-lite"/>
    </source>
</evidence>
<feature type="compositionally biased region" description="Basic and acidic residues" evidence="1">
    <location>
        <begin position="74"/>
        <end position="101"/>
    </location>
</feature>
<name>A0ABP0PNJ3_9DINO</name>
<gene>
    <name evidence="2" type="ORF">CCMP2556_LOCUS37963</name>
</gene>
<dbReference type="EMBL" id="CAXAMN010023361">
    <property type="protein sequence ID" value="CAK9077048.1"/>
    <property type="molecule type" value="Genomic_DNA"/>
</dbReference>
<comment type="caution">
    <text evidence="2">The sequence shown here is derived from an EMBL/GenBank/DDBJ whole genome shotgun (WGS) entry which is preliminary data.</text>
</comment>
<organism evidence="2 3">
    <name type="scientific">Durusdinium trenchii</name>
    <dbReference type="NCBI Taxonomy" id="1381693"/>
    <lineage>
        <taxon>Eukaryota</taxon>
        <taxon>Sar</taxon>
        <taxon>Alveolata</taxon>
        <taxon>Dinophyceae</taxon>
        <taxon>Suessiales</taxon>
        <taxon>Symbiodiniaceae</taxon>
        <taxon>Durusdinium</taxon>
    </lineage>
</organism>
<accession>A0ABP0PNJ3</accession>
<keyword evidence="3" id="KW-1185">Reference proteome</keyword>
<protein>
    <submittedName>
        <fullName evidence="2">Uncharacterized protein</fullName>
    </submittedName>
</protein>
<evidence type="ECO:0000313" key="2">
    <source>
        <dbReference type="EMBL" id="CAK9077048.1"/>
    </source>
</evidence>
<reference evidence="2 3" key="1">
    <citation type="submission" date="2024-02" db="EMBL/GenBank/DDBJ databases">
        <authorList>
            <person name="Chen Y."/>
            <person name="Shah S."/>
            <person name="Dougan E. K."/>
            <person name="Thang M."/>
            <person name="Chan C."/>
        </authorList>
    </citation>
    <scope>NUCLEOTIDE SEQUENCE [LARGE SCALE GENOMIC DNA]</scope>
</reference>
<proteinExistence type="predicted"/>